<proteinExistence type="predicted"/>
<sequence length="83" mass="9354">MINRNLPLGTRVRISRASGTVFSGEVLRADPFPEHCGKEGTIVKYVSFAGHDTPLIRLDDGTELRGYECWWEPITVPPPREED</sequence>
<organism evidence="1">
    <name type="scientific">marine sediment metagenome</name>
    <dbReference type="NCBI Taxonomy" id="412755"/>
    <lineage>
        <taxon>unclassified sequences</taxon>
        <taxon>metagenomes</taxon>
        <taxon>ecological metagenomes</taxon>
    </lineage>
</organism>
<evidence type="ECO:0000313" key="1">
    <source>
        <dbReference type="EMBL" id="KKL22474.1"/>
    </source>
</evidence>
<dbReference type="AlphaFoldDB" id="A0A0F9BKP8"/>
<name>A0A0F9BKP8_9ZZZZ</name>
<gene>
    <name evidence="1" type="ORF">LCGC14_2435050</name>
</gene>
<protein>
    <submittedName>
        <fullName evidence="1">Uncharacterized protein</fullName>
    </submittedName>
</protein>
<dbReference type="EMBL" id="LAZR01037334">
    <property type="protein sequence ID" value="KKL22474.1"/>
    <property type="molecule type" value="Genomic_DNA"/>
</dbReference>
<comment type="caution">
    <text evidence="1">The sequence shown here is derived from an EMBL/GenBank/DDBJ whole genome shotgun (WGS) entry which is preliminary data.</text>
</comment>
<reference evidence="1" key="1">
    <citation type="journal article" date="2015" name="Nature">
        <title>Complex archaea that bridge the gap between prokaryotes and eukaryotes.</title>
        <authorList>
            <person name="Spang A."/>
            <person name="Saw J.H."/>
            <person name="Jorgensen S.L."/>
            <person name="Zaremba-Niedzwiedzka K."/>
            <person name="Martijn J."/>
            <person name="Lind A.E."/>
            <person name="van Eijk R."/>
            <person name="Schleper C."/>
            <person name="Guy L."/>
            <person name="Ettema T.J."/>
        </authorList>
    </citation>
    <scope>NUCLEOTIDE SEQUENCE</scope>
</reference>
<accession>A0A0F9BKP8</accession>